<keyword evidence="4" id="KW-0472">Membrane</keyword>
<evidence type="ECO:0000259" key="6">
    <source>
        <dbReference type="Pfam" id="PF07980"/>
    </source>
</evidence>
<evidence type="ECO:0000256" key="2">
    <source>
        <dbReference type="ARBA" id="ARBA00006275"/>
    </source>
</evidence>
<proteinExistence type="inferred from homology"/>
<gene>
    <name evidence="8" type="ORF">QE417_001120</name>
</gene>
<reference evidence="9" key="1">
    <citation type="submission" date="2023-07" db="EMBL/GenBank/DDBJ databases">
        <title>Functional and genomic diversity of the sorghum phyllosphere microbiome.</title>
        <authorList>
            <person name="Shade A."/>
        </authorList>
    </citation>
    <scope>NUCLEOTIDE SEQUENCE [LARGE SCALE GENOMIC DNA]</scope>
    <source>
        <strain evidence="9">SORGH_AS_0422</strain>
    </source>
</reference>
<evidence type="ECO:0000256" key="1">
    <source>
        <dbReference type="ARBA" id="ARBA00004442"/>
    </source>
</evidence>
<keyword evidence="3" id="KW-0732">Signal</keyword>
<dbReference type="Pfam" id="PF07980">
    <property type="entry name" value="SusD_RagB"/>
    <property type="match status" value="1"/>
</dbReference>
<comment type="subcellular location">
    <subcellularLocation>
        <location evidence="1">Cell outer membrane</location>
    </subcellularLocation>
</comment>
<dbReference type="PROSITE" id="PS51257">
    <property type="entry name" value="PROKAR_LIPOPROTEIN"/>
    <property type="match status" value="1"/>
</dbReference>
<dbReference type="InterPro" id="IPR033985">
    <property type="entry name" value="SusD-like_N"/>
</dbReference>
<evidence type="ECO:0008006" key="10">
    <source>
        <dbReference type="Google" id="ProtNLM"/>
    </source>
</evidence>
<name>A0ABU3GQI5_9SPHI</name>
<protein>
    <recommendedName>
        <fullName evidence="10">RagB/SusD family nutrient uptake outer membrane protein</fullName>
    </recommendedName>
</protein>
<evidence type="ECO:0000256" key="3">
    <source>
        <dbReference type="ARBA" id="ARBA00022729"/>
    </source>
</evidence>
<dbReference type="InterPro" id="IPR012944">
    <property type="entry name" value="SusD_RagB_dom"/>
</dbReference>
<evidence type="ECO:0000313" key="8">
    <source>
        <dbReference type="EMBL" id="MDT3402048.1"/>
    </source>
</evidence>
<organism evidence="8 9">
    <name type="scientific">Mucilaginibacter terrae</name>
    <dbReference type="NCBI Taxonomy" id="1955052"/>
    <lineage>
        <taxon>Bacteria</taxon>
        <taxon>Pseudomonadati</taxon>
        <taxon>Bacteroidota</taxon>
        <taxon>Sphingobacteriia</taxon>
        <taxon>Sphingobacteriales</taxon>
        <taxon>Sphingobacteriaceae</taxon>
        <taxon>Mucilaginibacter</taxon>
    </lineage>
</organism>
<evidence type="ECO:0000313" key="9">
    <source>
        <dbReference type="Proteomes" id="UP001258315"/>
    </source>
</evidence>
<evidence type="ECO:0000259" key="7">
    <source>
        <dbReference type="Pfam" id="PF14322"/>
    </source>
</evidence>
<comment type="caution">
    <text evidence="8">The sequence shown here is derived from an EMBL/GenBank/DDBJ whole genome shotgun (WGS) entry which is preliminary data.</text>
</comment>
<keyword evidence="9" id="KW-1185">Reference proteome</keyword>
<dbReference type="Pfam" id="PF14322">
    <property type="entry name" value="SusD-like_3"/>
    <property type="match status" value="1"/>
</dbReference>
<dbReference type="CDD" id="cd08977">
    <property type="entry name" value="SusD"/>
    <property type="match status" value="1"/>
</dbReference>
<dbReference type="Proteomes" id="UP001258315">
    <property type="component" value="Unassembled WGS sequence"/>
</dbReference>
<accession>A0ABU3GQI5</accession>
<dbReference type="RefSeq" id="WP_311948171.1">
    <property type="nucleotide sequence ID" value="NZ_JAVLVU010000001.1"/>
</dbReference>
<feature type="domain" description="RagB/SusD" evidence="6">
    <location>
        <begin position="303"/>
        <end position="557"/>
    </location>
</feature>
<comment type="similarity">
    <text evidence="2">Belongs to the SusD family.</text>
</comment>
<dbReference type="SUPFAM" id="SSF48452">
    <property type="entry name" value="TPR-like"/>
    <property type="match status" value="1"/>
</dbReference>
<dbReference type="Gene3D" id="1.25.40.390">
    <property type="match status" value="1"/>
</dbReference>
<evidence type="ECO:0000256" key="4">
    <source>
        <dbReference type="ARBA" id="ARBA00023136"/>
    </source>
</evidence>
<sequence length="558" mass="62486">MKTLKLSLLAIFVISATACKKDFLQRDVGIQTDIEKVFQDPLLASRYADNSYTFSINDYGRLSGYKGMTSQFSDESIANNAQTEVAVMNRGLFLDGGAADVNSIYTQMYRGIRNANVTLANMDKTPWTADFNANYIKGEQLYLRAYFYSELIKRYGGVVLLTKPQDFTEAADDQPRASFDATLNQILGDLDQAITLLPQTNADWPNPAAQANRATGAAAMALKARVLLFAASPLNNSANDVTKWKKAADAALDIINLNKFGLETSYANVLQLSSSREYIRIWPRGGRSYIGTYISDFLVPISYGGQQSNLSPTQNHVDLYEMNNGKAITDPTSGYNPQAPYTNRDPRFYVNILYNGVTWQGRAVQTWQTNPNASGTVTYGTDNGTAISITKTSYYLKRLWPETSRSGSTASALLNFVYYRYAEVLINYAEALNEAEGPVQAVYDAVDAIRQRAGMPKLPTGLTQAQMRDRIRNERAVEFAFEDMRWWDILRWKKGPELVAQPMKGMKVIKNADNSFTYNVVELPTFQKVFQDFMHLYPIPRAEMNKTSGALKQNPGWN</sequence>
<feature type="domain" description="SusD-like N-terminal" evidence="7">
    <location>
        <begin position="91"/>
        <end position="228"/>
    </location>
</feature>
<dbReference type="EMBL" id="JAVLVU010000001">
    <property type="protein sequence ID" value="MDT3402048.1"/>
    <property type="molecule type" value="Genomic_DNA"/>
</dbReference>
<evidence type="ECO:0000256" key="5">
    <source>
        <dbReference type="ARBA" id="ARBA00023237"/>
    </source>
</evidence>
<keyword evidence="5" id="KW-0998">Cell outer membrane</keyword>
<dbReference type="InterPro" id="IPR011990">
    <property type="entry name" value="TPR-like_helical_dom_sf"/>
</dbReference>